<dbReference type="SMART" id="SM01231">
    <property type="entry name" value="H-kinase_dim"/>
    <property type="match status" value="1"/>
</dbReference>
<dbReference type="SUPFAM" id="SSF55874">
    <property type="entry name" value="ATPase domain of HSP90 chaperone/DNA topoisomerase II/histidine kinase"/>
    <property type="match status" value="1"/>
</dbReference>
<reference evidence="13" key="1">
    <citation type="journal article" date="2019" name="Int. J. Syst. Evol. Microbiol.">
        <title>The Global Catalogue of Microorganisms (GCM) 10K type strain sequencing project: providing services to taxonomists for standard genome sequencing and annotation.</title>
        <authorList>
            <consortium name="The Broad Institute Genomics Platform"/>
            <consortium name="The Broad Institute Genome Sequencing Center for Infectious Disease"/>
            <person name="Wu L."/>
            <person name="Ma J."/>
        </authorList>
    </citation>
    <scope>NUCLEOTIDE SEQUENCE [LARGE SCALE GENOMIC DNA]</scope>
    <source>
        <strain evidence="13">CECT 7131</strain>
    </source>
</reference>
<dbReference type="SMART" id="SM00260">
    <property type="entry name" value="CheW"/>
    <property type="match status" value="1"/>
</dbReference>
<dbReference type="SMART" id="SM00387">
    <property type="entry name" value="HATPase_c"/>
    <property type="match status" value="1"/>
</dbReference>
<accession>A0ABT8A7E6</accession>
<dbReference type="SUPFAM" id="SSF47226">
    <property type="entry name" value="Histidine-containing phosphotransfer domain, HPT domain"/>
    <property type="match status" value="1"/>
</dbReference>
<dbReference type="PANTHER" id="PTHR43395:SF1">
    <property type="entry name" value="CHEMOTAXIS PROTEIN CHEA"/>
    <property type="match status" value="1"/>
</dbReference>
<dbReference type="InterPro" id="IPR036097">
    <property type="entry name" value="HisK_dim/P_sf"/>
</dbReference>
<organism evidence="12 13">
    <name type="scientific">Paeniroseomonas aquatica</name>
    <dbReference type="NCBI Taxonomy" id="373043"/>
    <lineage>
        <taxon>Bacteria</taxon>
        <taxon>Pseudomonadati</taxon>
        <taxon>Pseudomonadota</taxon>
        <taxon>Alphaproteobacteria</taxon>
        <taxon>Acetobacterales</taxon>
        <taxon>Acetobacteraceae</taxon>
        <taxon>Paeniroseomonas</taxon>
    </lineage>
</organism>
<evidence type="ECO:0000256" key="2">
    <source>
        <dbReference type="ARBA" id="ARBA00012438"/>
    </source>
</evidence>
<evidence type="ECO:0000256" key="1">
    <source>
        <dbReference type="ARBA" id="ARBA00000085"/>
    </source>
</evidence>
<dbReference type="InterPro" id="IPR004358">
    <property type="entry name" value="Sig_transdc_His_kin-like_C"/>
</dbReference>
<feature type="modified residue" description="Phosphohistidine" evidence="7">
    <location>
        <position position="44"/>
    </location>
</feature>
<sequence length="655" mass="68502">MDELLEQFLVEAPELVEQAAEDLLALERDPADAARLESAFRAFHTLKGSVALFDLAPLGRVLHAAEDLLGAVREGRRPADRMLCDALLGCLDAAGRWIGGLGHGGALPAAAAAEAGRLEAGLRRLLAPAGEAPAAPWLPALLAREAAAVAAARAAGLPLTALRFLPAADCFFLGEDPVALLRTLPGLAALHLALREPWAAEAVEPFTCNLAIEALSTAPAAALRQALRFVADQAELVALPEAAPEAPPEPPAEPPPEPEGEAATRSLRVDARRIDGLLDLAGELVVARNALAQATARAAARDPALRQALGPGEAELERVVRRLHRAVLDLRMTPLSRCFRRFPRLVRETAARLGKSIELEILGEAVEADKSLVDGLFEPLLHVLRNAIDHGVEPAAARLAAGKPAAGRLRLEARREGDRILVLVADDGGGLDAARLRQAAKQRRLLPAAAIDALDDAAAADLVFAPGFSTAAAVTELSGRGVGMAAVRSAVEGMGGRVTLASRPGRGATVRIALPRAVVVTTVLTVRLGEEDFGIPIDAVLATARIPLGDIQRLRHGEAFVRQDRTIPLLRLAGLLRRPAPPRRGRHAQVLIADCAGQPVGLEVDGVAGRLDVLLRPLDGLLAGMPGLLGAAPLGDGRVLIVLDLPELVGAEPAA</sequence>
<comment type="catalytic activity">
    <reaction evidence="1">
        <text>ATP + protein L-histidine = ADP + protein N-phospho-L-histidine.</text>
        <dbReference type="EC" id="2.7.13.3"/>
    </reaction>
</comment>
<feature type="compositionally biased region" description="Pro residues" evidence="8">
    <location>
        <begin position="245"/>
        <end position="257"/>
    </location>
</feature>
<dbReference type="InterPro" id="IPR037006">
    <property type="entry name" value="CheA-like_homodim_sf"/>
</dbReference>
<dbReference type="Gene3D" id="2.30.30.40">
    <property type="entry name" value="SH3 Domains"/>
    <property type="match status" value="1"/>
</dbReference>
<dbReference type="RefSeq" id="WP_290317425.1">
    <property type="nucleotide sequence ID" value="NZ_JAUFPN010000150.1"/>
</dbReference>
<evidence type="ECO:0000256" key="6">
    <source>
        <dbReference type="ARBA" id="ARBA00023012"/>
    </source>
</evidence>
<keyword evidence="4" id="KW-0808">Transferase</keyword>
<dbReference type="InterPro" id="IPR008207">
    <property type="entry name" value="Sig_transdc_His_kin_Hpt_dom"/>
</dbReference>
<dbReference type="InterPro" id="IPR036061">
    <property type="entry name" value="CheW-like_dom_sf"/>
</dbReference>
<evidence type="ECO:0000256" key="4">
    <source>
        <dbReference type="ARBA" id="ARBA00022679"/>
    </source>
</evidence>
<dbReference type="Gene3D" id="3.30.565.10">
    <property type="entry name" value="Histidine kinase-like ATPase, C-terminal domain"/>
    <property type="match status" value="1"/>
</dbReference>
<dbReference type="PROSITE" id="PS50894">
    <property type="entry name" value="HPT"/>
    <property type="match status" value="1"/>
</dbReference>
<dbReference type="SMART" id="SM00073">
    <property type="entry name" value="HPT"/>
    <property type="match status" value="1"/>
</dbReference>
<dbReference type="Pfam" id="PF01627">
    <property type="entry name" value="Hpt"/>
    <property type="match status" value="1"/>
</dbReference>
<dbReference type="PROSITE" id="PS50851">
    <property type="entry name" value="CHEW"/>
    <property type="match status" value="1"/>
</dbReference>
<dbReference type="InterPro" id="IPR036890">
    <property type="entry name" value="HATPase_C_sf"/>
</dbReference>
<dbReference type="PRINTS" id="PR00344">
    <property type="entry name" value="BCTRLSENSOR"/>
</dbReference>
<dbReference type="InterPro" id="IPR036641">
    <property type="entry name" value="HPT_dom_sf"/>
</dbReference>
<feature type="domain" description="HPt" evidence="11">
    <location>
        <begin position="1"/>
        <end position="101"/>
    </location>
</feature>
<comment type="caution">
    <text evidence="12">The sequence shown here is derived from an EMBL/GenBank/DDBJ whole genome shotgun (WGS) entry which is preliminary data.</text>
</comment>
<dbReference type="CDD" id="cd00088">
    <property type="entry name" value="HPT"/>
    <property type="match status" value="1"/>
</dbReference>
<evidence type="ECO:0000313" key="13">
    <source>
        <dbReference type="Proteomes" id="UP001529369"/>
    </source>
</evidence>
<dbReference type="InterPro" id="IPR005467">
    <property type="entry name" value="His_kinase_dom"/>
</dbReference>
<evidence type="ECO:0000259" key="10">
    <source>
        <dbReference type="PROSITE" id="PS50851"/>
    </source>
</evidence>
<protein>
    <recommendedName>
        <fullName evidence="2">histidine kinase</fullName>
        <ecNumber evidence="2">2.7.13.3</ecNumber>
    </recommendedName>
</protein>
<feature type="domain" description="Histidine kinase" evidence="9">
    <location>
        <begin position="315"/>
        <end position="518"/>
    </location>
</feature>
<dbReference type="InterPro" id="IPR004105">
    <property type="entry name" value="CheA-like_dim"/>
</dbReference>
<dbReference type="SUPFAM" id="SSF50341">
    <property type="entry name" value="CheW-like"/>
    <property type="match status" value="1"/>
</dbReference>
<dbReference type="EMBL" id="JAUFPN010000150">
    <property type="protein sequence ID" value="MDN3565578.1"/>
    <property type="molecule type" value="Genomic_DNA"/>
</dbReference>
<keyword evidence="13" id="KW-1185">Reference proteome</keyword>
<name>A0ABT8A7E6_9PROT</name>
<dbReference type="InterPro" id="IPR002545">
    <property type="entry name" value="CheW-lke_dom"/>
</dbReference>
<gene>
    <name evidence="12" type="ORF">QWZ14_14515</name>
</gene>
<evidence type="ECO:0000256" key="5">
    <source>
        <dbReference type="ARBA" id="ARBA00022777"/>
    </source>
</evidence>
<evidence type="ECO:0000256" key="3">
    <source>
        <dbReference type="ARBA" id="ARBA00022553"/>
    </source>
</evidence>
<dbReference type="InterPro" id="IPR051315">
    <property type="entry name" value="Bact_Chemotaxis_CheA"/>
</dbReference>
<evidence type="ECO:0000259" key="9">
    <source>
        <dbReference type="PROSITE" id="PS50109"/>
    </source>
</evidence>
<evidence type="ECO:0000256" key="8">
    <source>
        <dbReference type="SAM" id="MobiDB-lite"/>
    </source>
</evidence>
<keyword evidence="6" id="KW-0902">Two-component regulatory system</keyword>
<feature type="domain" description="CheW-like" evidence="10">
    <location>
        <begin position="520"/>
        <end position="654"/>
    </location>
</feature>
<dbReference type="PROSITE" id="PS50109">
    <property type="entry name" value="HIS_KIN"/>
    <property type="match status" value="1"/>
</dbReference>
<evidence type="ECO:0000259" key="11">
    <source>
        <dbReference type="PROSITE" id="PS50894"/>
    </source>
</evidence>
<dbReference type="SUPFAM" id="SSF47384">
    <property type="entry name" value="Homodimeric domain of signal transducing histidine kinase"/>
    <property type="match status" value="1"/>
</dbReference>
<evidence type="ECO:0000313" key="12">
    <source>
        <dbReference type="EMBL" id="MDN3565578.1"/>
    </source>
</evidence>
<feature type="region of interest" description="Disordered" evidence="8">
    <location>
        <begin position="242"/>
        <end position="263"/>
    </location>
</feature>
<keyword evidence="3 7" id="KW-0597">Phosphoprotein</keyword>
<keyword evidence="5" id="KW-0418">Kinase</keyword>
<dbReference type="PANTHER" id="PTHR43395">
    <property type="entry name" value="SENSOR HISTIDINE KINASE CHEA"/>
    <property type="match status" value="1"/>
</dbReference>
<dbReference type="Gene3D" id="1.20.120.160">
    <property type="entry name" value="HPT domain"/>
    <property type="match status" value="1"/>
</dbReference>
<dbReference type="Proteomes" id="UP001529369">
    <property type="component" value="Unassembled WGS sequence"/>
</dbReference>
<dbReference type="InterPro" id="IPR003594">
    <property type="entry name" value="HATPase_dom"/>
</dbReference>
<dbReference type="Pfam" id="PF01584">
    <property type="entry name" value="CheW"/>
    <property type="match status" value="1"/>
</dbReference>
<dbReference type="Gene3D" id="1.10.287.560">
    <property type="entry name" value="Histidine kinase CheA-like, homodimeric domain"/>
    <property type="match status" value="1"/>
</dbReference>
<proteinExistence type="predicted"/>
<dbReference type="EC" id="2.7.13.3" evidence="2"/>
<evidence type="ECO:0000256" key="7">
    <source>
        <dbReference type="PROSITE-ProRule" id="PRU00110"/>
    </source>
</evidence>
<dbReference type="Pfam" id="PF02895">
    <property type="entry name" value="H-kinase_dim"/>
    <property type="match status" value="1"/>
</dbReference>
<dbReference type="Pfam" id="PF02518">
    <property type="entry name" value="HATPase_c"/>
    <property type="match status" value="1"/>
</dbReference>